<feature type="transmembrane region" description="Helical" evidence="18">
    <location>
        <begin position="297"/>
        <end position="318"/>
    </location>
</feature>
<dbReference type="PROSITE" id="PS50850">
    <property type="entry name" value="MFS"/>
    <property type="match status" value="1"/>
</dbReference>
<feature type="region of interest" description="Disordered" evidence="17">
    <location>
        <begin position="1"/>
        <end position="61"/>
    </location>
</feature>
<comment type="cofactor">
    <cofactor evidence="1">
        <name>Cu cation</name>
        <dbReference type="ChEBI" id="CHEBI:23378"/>
    </cofactor>
</comment>
<comment type="subunit">
    <text evidence="4">Homodimer.</text>
</comment>
<organism evidence="20 21">
    <name type="scientific">Curvularia kusanoi</name>
    <name type="common">Cochliobolus kusanoi</name>
    <dbReference type="NCBI Taxonomy" id="90978"/>
    <lineage>
        <taxon>Eukaryota</taxon>
        <taxon>Fungi</taxon>
        <taxon>Dikarya</taxon>
        <taxon>Ascomycota</taxon>
        <taxon>Pezizomycotina</taxon>
        <taxon>Dothideomycetes</taxon>
        <taxon>Pleosporomycetidae</taxon>
        <taxon>Pleosporales</taxon>
        <taxon>Pleosporineae</taxon>
        <taxon>Pleosporaceae</taxon>
        <taxon>Curvularia</taxon>
    </lineage>
</organism>
<feature type="domain" description="Major facilitator superfamily (MFS) profile" evidence="19">
    <location>
        <begin position="143"/>
        <end position="596"/>
    </location>
</feature>
<keyword evidence="6 15" id="KW-0479">Metal-binding</keyword>
<feature type="coiled-coil region" evidence="16">
    <location>
        <begin position="582"/>
        <end position="627"/>
    </location>
</feature>
<dbReference type="Proteomes" id="UP000801428">
    <property type="component" value="Unassembled WGS sequence"/>
</dbReference>
<dbReference type="Gene3D" id="3.10.450.40">
    <property type="match status" value="2"/>
</dbReference>
<keyword evidence="5 18" id="KW-0812">Transmembrane</keyword>
<feature type="transmembrane region" description="Helical" evidence="18">
    <location>
        <begin position="208"/>
        <end position="235"/>
    </location>
</feature>
<dbReference type="SUPFAM" id="SSF103473">
    <property type="entry name" value="MFS general substrate transporter"/>
    <property type="match status" value="1"/>
</dbReference>
<evidence type="ECO:0000256" key="15">
    <source>
        <dbReference type="RuleBase" id="RU000672"/>
    </source>
</evidence>
<evidence type="ECO:0000256" key="14">
    <source>
        <dbReference type="PIRSR" id="PIRSR600269-51"/>
    </source>
</evidence>
<feature type="compositionally biased region" description="Polar residues" evidence="17">
    <location>
        <begin position="637"/>
        <end position="646"/>
    </location>
</feature>
<dbReference type="PROSITE" id="PS00216">
    <property type="entry name" value="SUGAR_TRANSPORT_1"/>
    <property type="match status" value="1"/>
</dbReference>
<dbReference type="InterPro" id="IPR036460">
    <property type="entry name" value="Cu_amine_oxidase_C_sf"/>
</dbReference>
<proteinExistence type="inferred from homology"/>
<keyword evidence="16" id="KW-0175">Coiled coil</keyword>
<evidence type="ECO:0000256" key="16">
    <source>
        <dbReference type="SAM" id="Coils"/>
    </source>
</evidence>
<dbReference type="SUPFAM" id="SSF54416">
    <property type="entry name" value="Amine oxidase N-terminal region"/>
    <property type="match status" value="2"/>
</dbReference>
<feature type="transmembrane region" description="Helical" evidence="18">
    <location>
        <begin position="528"/>
        <end position="550"/>
    </location>
</feature>
<dbReference type="GO" id="GO:0048038">
    <property type="term" value="F:quinone binding"/>
    <property type="evidence" value="ECO:0007669"/>
    <property type="project" value="InterPro"/>
</dbReference>
<feature type="region of interest" description="Disordered" evidence="17">
    <location>
        <begin position="627"/>
        <end position="688"/>
    </location>
</feature>
<dbReference type="InterPro" id="IPR049948">
    <property type="entry name" value="Cu_Am_ox_TPQ-bd"/>
</dbReference>
<reference evidence="20" key="1">
    <citation type="submission" date="2019-04" db="EMBL/GenBank/DDBJ databases">
        <title>Sequencing of skin fungus with MAO and IRED activity.</title>
        <authorList>
            <person name="Marsaioli A.J."/>
            <person name="Bonatto J.M.C."/>
            <person name="Reis Junior O."/>
        </authorList>
    </citation>
    <scope>NUCLEOTIDE SEQUENCE</scope>
    <source>
        <strain evidence="20">30M1</strain>
    </source>
</reference>
<feature type="transmembrane region" description="Helical" evidence="18">
    <location>
        <begin position="141"/>
        <end position="161"/>
    </location>
</feature>
<feature type="transmembrane region" description="Helical" evidence="18">
    <location>
        <begin position="265"/>
        <end position="285"/>
    </location>
</feature>
<evidence type="ECO:0000256" key="8">
    <source>
        <dbReference type="ARBA" id="ARBA00022989"/>
    </source>
</evidence>
<feature type="transmembrane region" description="Helical" evidence="18">
    <location>
        <begin position="181"/>
        <end position="201"/>
    </location>
</feature>
<evidence type="ECO:0000256" key="17">
    <source>
        <dbReference type="SAM" id="MobiDB-lite"/>
    </source>
</evidence>
<feature type="active site" description="Proton acceptor" evidence="13">
    <location>
        <position position="1031"/>
    </location>
</feature>
<evidence type="ECO:0000256" key="5">
    <source>
        <dbReference type="ARBA" id="ARBA00022692"/>
    </source>
</evidence>
<comment type="PTM">
    <text evidence="14 15">Topaquinone (TPQ) is generated by copper-dependent autoxidation of a specific tyrosyl residue.</text>
</comment>
<evidence type="ECO:0000256" key="3">
    <source>
        <dbReference type="ARBA" id="ARBA00007983"/>
    </source>
</evidence>
<name>A0A9P4T310_CURKU</name>
<feature type="transmembrane region" description="Helical" evidence="18">
    <location>
        <begin position="241"/>
        <end position="260"/>
    </location>
</feature>
<dbReference type="FunFam" id="2.70.98.20:FF:000001">
    <property type="entry name" value="Amine oxidase"/>
    <property type="match status" value="1"/>
</dbReference>
<dbReference type="Gene3D" id="1.20.1250.20">
    <property type="entry name" value="MFS general substrate transporter like domains"/>
    <property type="match status" value="1"/>
</dbReference>
<evidence type="ECO:0000256" key="10">
    <source>
        <dbReference type="ARBA" id="ARBA00023008"/>
    </source>
</evidence>
<feature type="transmembrane region" description="Helical" evidence="18">
    <location>
        <begin position="464"/>
        <end position="481"/>
    </location>
</feature>
<evidence type="ECO:0000256" key="4">
    <source>
        <dbReference type="ARBA" id="ARBA00011738"/>
    </source>
</evidence>
<dbReference type="InterPro" id="IPR000269">
    <property type="entry name" value="Cu_amine_oxidase"/>
</dbReference>
<dbReference type="GO" id="GO:0008131">
    <property type="term" value="F:primary methylamine oxidase activity"/>
    <property type="evidence" value="ECO:0007669"/>
    <property type="project" value="InterPro"/>
</dbReference>
<keyword evidence="8 18" id="KW-1133">Transmembrane helix</keyword>
<dbReference type="Gene3D" id="1.20.1720.10">
    <property type="entry name" value="Multidrug resistance protein D"/>
    <property type="match status" value="1"/>
</dbReference>
<evidence type="ECO:0000313" key="21">
    <source>
        <dbReference type="Proteomes" id="UP000801428"/>
    </source>
</evidence>
<keyword evidence="10 15" id="KW-0186">Copper</keyword>
<feature type="transmembrane region" description="Helical" evidence="18">
    <location>
        <begin position="432"/>
        <end position="452"/>
    </location>
</feature>
<keyword evidence="7 13" id="KW-0801">TPQ</keyword>
<evidence type="ECO:0000256" key="12">
    <source>
        <dbReference type="ARBA" id="ARBA00023157"/>
    </source>
</evidence>
<dbReference type="EMBL" id="SWKU01000063">
    <property type="protein sequence ID" value="KAF2993005.1"/>
    <property type="molecule type" value="Genomic_DNA"/>
</dbReference>
<dbReference type="GO" id="GO:0005507">
    <property type="term" value="F:copper ion binding"/>
    <property type="evidence" value="ECO:0007669"/>
    <property type="project" value="InterPro"/>
</dbReference>
<feature type="transmembrane region" description="Helical" evidence="18">
    <location>
        <begin position="330"/>
        <end position="349"/>
    </location>
</feature>
<dbReference type="InterPro" id="IPR020846">
    <property type="entry name" value="MFS_dom"/>
</dbReference>
<evidence type="ECO:0000256" key="13">
    <source>
        <dbReference type="PIRSR" id="PIRSR600269-50"/>
    </source>
</evidence>
<comment type="cofactor">
    <cofactor evidence="15">
        <name>Cu cation</name>
        <dbReference type="ChEBI" id="CHEBI:23378"/>
    </cofactor>
    <text evidence="15">Contains 1 topaquinone per subunit.</text>
</comment>
<dbReference type="Gene3D" id="2.70.98.20">
    <property type="entry name" value="Copper amine oxidase, catalytic domain"/>
    <property type="match status" value="1"/>
</dbReference>
<dbReference type="InterPro" id="IPR036259">
    <property type="entry name" value="MFS_trans_sf"/>
</dbReference>
<evidence type="ECO:0000259" key="19">
    <source>
        <dbReference type="PROSITE" id="PS50850"/>
    </source>
</evidence>
<dbReference type="PANTHER" id="PTHR10638">
    <property type="entry name" value="COPPER AMINE OXIDASE"/>
    <property type="match status" value="1"/>
</dbReference>
<keyword evidence="12" id="KW-1015">Disulfide bond</keyword>
<evidence type="ECO:0000313" key="20">
    <source>
        <dbReference type="EMBL" id="KAF2993005.1"/>
    </source>
</evidence>
<keyword evidence="11 18" id="KW-0472">Membrane</keyword>
<evidence type="ECO:0000256" key="11">
    <source>
        <dbReference type="ARBA" id="ARBA00023136"/>
    </source>
</evidence>
<feature type="active site" description="Schiff-base intermediate with substrate; via topaquinone" evidence="13">
    <location>
        <position position="1115"/>
    </location>
</feature>
<dbReference type="PANTHER" id="PTHR10638:SF33">
    <property type="entry name" value="AMINE OXIDASE"/>
    <property type="match status" value="1"/>
</dbReference>
<feature type="transmembrane region" description="Helical" evidence="18">
    <location>
        <begin position="361"/>
        <end position="379"/>
    </location>
</feature>
<evidence type="ECO:0000256" key="18">
    <source>
        <dbReference type="SAM" id="Phobius"/>
    </source>
</evidence>
<evidence type="ECO:0000256" key="6">
    <source>
        <dbReference type="ARBA" id="ARBA00022723"/>
    </source>
</evidence>
<dbReference type="InterPro" id="IPR011701">
    <property type="entry name" value="MFS"/>
</dbReference>
<keyword evidence="9 15" id="KW-0560">Oxidoreductase</keyword>
<dbReference type="EC" id="1.4.3.-" evidence="15"/>
<evidence type="ECO:0000256" key="7">
    <source>
        <dbReference type="ARBA" id="ARBA00022772"/>
    </source>
</evidence>
<dbReference type="PROSITE" id="PS01164">
    <property type="entry name" value="COPPER_AMINE_OXID_1"/>
    <property type="match status" value="1"/>
</dbReference>
<dbReference type="SUPFAM" id="SSF49998">
    <property type="entry name" value="Amine oxidase catalytic domain"/>
    <property type="match status" value="1"/>
</dbReference>
<dbReference type="InterPro" id="IPR016182">
    <property type="entry name" value="Cu_amine_oxidase_N-reg"/>
</dbReference>
<comment type="subcellular location">
    <subcellularLocation>
        <location evidence="2">Membrane</location>
        <topology evidence="2">Multi-pass membrane protein</topology>
    </subcellularLocation>
</comment>
<feature type="compositionally biased region" description="Basic and acidic residues" evidence="17">
    <location>
        <begin position="647"/>
        <end position="664"/>
    </location>
</feature>
<evidence type="ECO:0000256" key="1">
    <source>
        <dbReference type="ARBA" id="ARBA00001935"/>
    </source>
</evidence>
<feature type="transmembrane region" description="Helical" evidence="18">
    <location>
        <begin position="493"/>
        <end position="516"/>
    </location>
</feature>
<evidence type="ECO:0000256" key="9">
    <source>
        <dbReference type="ARBA" id="ARBA00023002"/>
    </source>
</evidence>
<dbReference type="InterPro" id="IPR015798">
    <property type="entry name" value="Cu_amine_oxidase_C"/>
</dbReference>
<evidence type="ECO:0000256" key="2">
    <source>
        <dbReference type="ARBA" id="ARBA00004141"/>
    </source>
</evidence>
<accession>A0A9P4T310</accession>
<dbReference type="GO" id="GO:0022857">
    <property type="term" value="F:transmembrane transporter activity"/>
    <property type="evidence" value="ECO:0007669"/>
    <property type="project" value="InterPro"/>
</dbReference>
<dbReference type="InterPro" id="IPR005829">
    <property type="entry name" value="Sugar_transporter_CS"/>
</dbReference>
<gene>
    <name evidence="20" type="ORF">E8E13_000229</name>
</gene>
<feature type="modified residue" description="2',4',5'-topaquinone" evidence="14">
    <location>
        <position position="1115"/>
    </location>
</feature>
<comment type="caution">
    <text evidence="20">The sequence shown here is derived from an EMBL/GenBank/DDBJ whole genome shotgun (WGS) entry which is preliminary data.</text>
</comment>
<dbReference type="Pfam" id="PF01179">
    <property type="entry name" value="Cu_amine_oxid"/>
    <property type="match status" value="1"/>
</dbReference>
<feature type="transmembrane region" description="Helical" evidence="18">
    <location>
        <begin position="400"/>
        <end position="420"/>
    </location>
</feature>
<protein>
    <recommendedName>
        <fullName evidence="15">Amine oxidase</fullName>
        <ecNumber evidence="15">1.4.3.-</ecNumber>
    </recommendedName>
</protein>
<sequence length="1383" mass="152734">MSISHTLELTQTKGERRRSFVANGHDGQTPLSTPKAASISTRSSYFPDLPGGPGTGKKVGFSELPPTSTFAIAPAGTQTPAGASTPGWTTPGTQTPGAGWMSPTGQATPGWATPKSSRARPLMFPETAYPDIGSMQTWRGVLVLAVTCGAQLMDNVFMTAVNLSLPEVQAEFGVTSGDLQWLLSAYTLTFGGFLLFSGVLADRYGRRFIFSAGMIWLSIWTLANGFATSFIQIAIFRALQGIGAAMTVPSAIGIISSYFVASERVIALTFFGASGAIGFCAGLLFGGFVTEALGWRYIFRIAVVATGPLGLIGCFYLPKDRREGSAKPSLDFLGAGLSTSGLILLSFVLSSGGEYGWNKAFIIVLLVASVIMLGIFTYVEKKVRNPIMPMSLWKIKNFGALWVTGFVVYGAYQTVIYYIVLQAQEVAKLSAGATALRFLPMGAAGFMTNMVLAKWMKYMDIRYLMTLGIVTTLIAPVPASLMPADDPNFWRYILPTSIMVVVGVSICYLCITNIMLESVPTNVKSMCGGLVNTAFQIGSGVSLALAAAVVNAVDIKKGHTAAKQYQTGLFCSTLSDKNEVQVNQIAEAYNKVRQERDDLQKEGDFTKALLEEERKHANDLRKLLTEAIATPSESRENSNSPTQTTGHPEEARQKQEQDKIDNQRKQLAQDQAELKRQQDNLSSSAKEDKATIEALKAQIRQLEQRWQETQRLSLSFFTHCDLDERRISKKQVKAAEIVRPFFDGQALNFRVITLREPPKDVLVPYLDAEHQGHHGLPTIQRCARVEVLVKNKKNETDLMELIVNLDTSSVIKQQHLEGKHSYIDAAYMKDVEEACMSDKRVRAEIEKLQLPEGATAIVEPWAYATDGSNDMSHRITMCWFYARLSDHPDANYYAYPLDLCAEVSEALQVTKVYRLPSSAGEQVHNESRAFDQRKIHSTDASEYHPDLRPAPRATTKPLQVVQSEGPSFQVYGHRVKWEKWTFRVGFNYREGLTLHDIRYDGRSLFYRLSLAEMFVPYGDPRAPYPRKGAFDLGNDGAGVNANNLQLGCDCLGTIKYFSSWHNTSSGLPLKLPNVVCLHEQDDGILWKHTNFRTGHAVVARSRILVLQTIITVSNYEYIFAFHFGQDASVNYEVRATGILSTVPIALDEPKPPYGTIVAPGVLAPYHQHLFCLRIDAAIDGQKNTVVIEESHAMPINDADVHNPFGVGYETRSQYVEREGGFDLDVSKNRVFKVVNESVVNPMTQTPVGFKLLPSNSQMLLAHPSSFHARRSEYGKHAVWVTKYREDEMFPSGRYTMQSMGGEGIASAIEKRAGDANEASVRNRDVIIWHTFGSTHNPRIEDWPVMPSEKMVVGLKPVNFFSGNPGLDVAPSTQEVNKSVLYTG</sequence>
<dbReference type="Pfam" id="PF07690">
    <property type="entry name" value="MFS_1"/>
    <property type="match status" value="1"/>
</dbReference>
<dbReference type="GO" id="GO:0016020">
    <property type="term" value="C:membrane"/>
    <property type="evidence" value="ECO:0007669"/>
    <property type="project" value="UniProtKB-SubCell"/>
</dbReference>
<dbReference type="GO" id="GO:0009308">
    <property type="term" value="P:amine metabolic process"/>
    <property type="evidence" value="ECO:0007669"/>
    <property type="project" value="UniProtKB-UniRule"/>
</dbReference>
<comment type="similarity">
    <text evidence="3 15">Belongs to the copper/topaquinone oxidase family.</text>
</comment>
<dbReference type="OrthoDB" id="5379943at2759"/>
<keyword evidence="21" id="KW-1185">Reference proteome</keyword>
<feature type="compositionally biased region" description="Polar residues" evidence="17">
    <location>
        <begin position="1"/>
        <end position="12"/>
    </location>
</feature>